<evidence type="ECO:0000256" key="4">
    <source>
        <dbReference type="ARBA" id="ARBA00022853"/>
    </source>
</evidence>
<dbReference type="InterPro" id="IPR056520">
    <property type="entry name" value="ARM_KDM8_N"/>
</dbReference>
<evidence type="ECO:0000256" key="13">
    <source>
        <dbReference type="ARBA" id="ARBA00049800"/>
    </source>
</evidence>
<dbReference type="InterPro" id="IPR003347">
    <property type="entry name" value="JmjC_dom"/>
</dbReference>
<name>A0A8C6BF32_MONMO</name>
<evidence type="ECO:0000256" key="5">
    <source>
        <dbReference type="ARBA" id="ARBA00022964"/>
    </source>
</evidence>
<sequence length="410" mass="46336">PAGPMAGPGALWEALWALLPRTKEELKLELGEKVEGSVVMLLQEAAELFYGDRRQECLQTCEALLDYSWEKLNTGPWQHVDKGWRQVYSFSCLLKAVCLCAPPGDAASVVAALKACDMGLLMGAAILGDILLKVTAVLQKHLLSGKRPAPSPSQEPLGIKKARNDHAPIPDMTSERMVPRLHCPSLQYFRKHFLDPGRPVILEGVANHWPCMKKWSLEYIQEIAGCRTVPVEVGSRYTDEEWSQTLMTVEEFISKHIRNEPKDIGYLAQHQLFDQIPELKQDISIPDYCCLGAGEEEEITINAWFGPQGTVSPLHQDPQQNFLAQVMGRKYIRLYSPQESEALYPHDTHLLHNTSQVDVENPDLEKFPRFAEAPFLSCILSPGEILFIPVKYWHYVRALDLSFSVSFWWS</sequence>
<evidence type="ECO:0000256" key="12">
    <source>
        <dbReference type="ARBA" id="ARBA00023306"/>
    </source>
</evidence>
<evidence type="ECO:0000256" key="14">
    <source>
        <dbReference type="ARBA" id="ARBA00052090"/>
    </source>
</evidence>
<proteinExistence type="predicted"/>
<evidence type="ECO:0000256" key="11">
    <source>
        <dbReference type="ARBA" id="ARBA00023242"/>
    </source>
</evidence>
<dbReference type="Gene3D" id="2.60.120.650">
    <property type="entry name" value="Cupin"/>
    <property type="match status" value="1"/>
</dbReference>
<dbReference type="GO" id="GO:0045892">
    <property type="term" value="P:negative regulation of DNA-templated transcription"/>
    <property type="evidence" value="ECO:0007669"/>
    <property type="project" value="Ensembl"/>
</dbReference>
<dbReference type="AlphaFoldDB" id="A0A8C6BF32"/>
<evidence type="ECO:0000256" key="10">
    <source>
        <dbReference type="ARBA" id="ARBA00023163"/>
    </source>
</evidence>
<dbReference type="EC" id="1.14.11.73" evidence="16"/>
<dbReference type="GO" id="GO:0002039">
    <property type="term" value="F:p53 binding"/>
    <property type="evidence" value="ECO:0007669"/>
    <property type="project" value="Ensembl"/>
</dbReference>
<dbReference type="PANTHER" id="PTHR12461:SF106">
    <property type="entry name" value="BIFUNCTIONAL PEPTIDASE AND ARGINYL-HYDROXYLASE JMJD5"/>
    <property type="match status" value="1"/>
</dbReference>
<evidence type="ECO:0000256" key="2">
    <source>
        <dbReference type="ARBA" id="ARBA00004123"/>
    </source>
</evidence>
<dbReference type="Pfam" id="PF24472">
    <property type="entry name" value="ARM_KDM8_N"/>
    <property type="match status" value="1"/>
</dbReference>
<keyword evidence="23" id="KW-1185">Reference proteome</keyword>
<evidence type="ECO:0000256" key="17">
    <source>
        <dbReference type="ARBA" id="ARBA00069993"/>
    </source>
</evidence>
<dbReference type="GO" id="GO:1901796">
    <property type="term" value="P:regulation of signal transduction by p53 class mediator"/>
    <property type="evidence" value="ECO:0007669"/>
    <property type="project" value="Ensembl"/>
</dbReference>
<comment type="catalytic activity">
    <reaction evidence="14">
        <text>L-arginyl-[protein] + 2-oxoglutarate + O2 = (3R)-3-hydroxy-L-arginyl-[protein] + succinate + CO2</text>
        <dbReference type="Rhea" id="RHEA:56744"/>
        <dbReference type="Rhea" id="RHEA-COMP:10532"/>
        <dbReference type="Rhea" id="RHEA-COMP:14712"/>
        <dbReference type="ChEBI" id="CHEBI:15379"/>
        <dbReference type="ChEBI" id="CHEBI:16526"/>
        <dbReference type="ChEBI" id="CHEBI:16810"/>
        <dbReference type="ChEBI" id="CHEBI:29965"/>
        <dbReference type="ChEBI" id="CHEBI:30031"/>
        <dbReference type="ChEBI" id="CHEBI:78294"/>
        <dbReference type="EC" id="1.14.11.73"/>
    </reaction>
</comment>
<comment type="subcellular location">
    <subcellularLocation>
        <location evidence="2">Nucleus</location>
    </subcellularLocation>
</comment>
<evidence type="ECO:0000256" key="16">
    <source>
        <dbReference type="ARBA" id="ARBA00066610"/>
    </source>
</evidence>
<dbReference type="GO" id="GO:0004175">
    <property type="term" value="F:endopeptidase activity"/>
    <property type="evidence" value="ECO:0007669"/>
    <property type="project" value="Ensembl"/>
</dbReference>
<comment type="subunit">
    <text evidence="15">Can form homodimers (via JmjC domain). Found in a complex with RCCD1. Interacts (via N-terminus) with RCCD1 (via N-terminus); this interaction stimulates H3K36me3 and H3K36me2 demethylation. Interacts (via JmjC domain) with H3C1. Interacts with FBXL3 and PSMD2. Interacts with CRY1 in a FBXL3-dependent manner.</text>
</comment>
<dbReference type="GO" id="GO:0004177">
    <property type="term" value="F:aminopeptidase activity"/>
    <property type="evidence" value="ECO:0007669"/>
    <property type="project" value="Ensembl"/>
</dbReference>
<dbReference type="GO" id="GO:0046872">
    <property type="term" value="F:metal ion binding"/>
    <property type="evidence" value="ECO:0007669"/>
    <property type="project" value="UniProtKB-KW"/>
</dbReference>
<evidence type="ECO:0000256" key="8">
    <source>
        <dbReference type="ARBA" id="ARBA00023015"/>
    </source>
</evidence>
<dbReference type="FunFam" id="2.60.120.650:FF:000019">
    <property type="entry name" value="Bifunctional peptidase and arginyl-hydroxylase JMJD5"/>
    <property type="match status" value="1"/>
</dbReference>
<evidence type="ECO:0000256" key="20">
    <source>
        <dbReference type="SAM" id="MobiDB-lite"/>
    </source>
</evidence>
<keyword evidence="5" id="KW-0223">Dioxygenase</keyword>
<dbReference type="Pfam" id="PF13621">
    <property type="entry name" value="Cupin_8"/>
    <property type="match status" value="1"/>
</dbReference>
<dbReference type="SMART" id="SM00558">
    <property type="entry name" value="JmjC"/>
    <property type="match status" value="1"/>
</dbReference>
<dbReference type="GO" id="GO:0032922">
    <property type="term" value="P:circadian regulation of gene expression"/>
    <property type="evidence" value="ECO:0007669"/>
    <property type="project" value="Ensembl"/>
</dbReference>
<evidence type="ECO:0000256" key="7">
    <source>
        <dbReference type="ARBA" id="ARBA00023004"/>
    </source>
</evidence>
<evidence type="ECO:0000256" key="15">
    <source>
        <dbReference type="ARBA" id="ARBA00065303"/>
    </source>
</evidence>
<dbReference type="GO" id="GO:0001701">
    <property type="term" value="P:in utero embryonic development"/>
    <property type="evidence" value="ECO:0007669"/>
    <property type="project" value="Ensembl"/>
</dbReference>
<keyword evidence="6" id="KW-0560">Oxidoreductase</keyword>
<evidence type="ECO:0000256" key="3">
    <source>
        <dbReference type="ARBA" id="ARBA00022723"/>
    </source>
</evidence>
<dbReference type="InterPro" id="IPR041667">
    <property type="entry name" value="Cupin_8"/>
</dbReference>
<protein>
    <recommendedName>
        <fullName evidence="17">Bifunctional peptidase and arginyl-hydroxylase JMJD5</fullName>
        <ecNumber evidence="16">1.14.11.73</ecNumber>
    </recommendedName>
    <alternativeName>
        <fullName evidence="13">JmjC domain-containing protein 5</fullName>
    </alternativeName>
    <alternativeName>
        <fullName evidence="19">Jumonji C domain-containing protein 5</fullName>
    </alternativeName>
    <alternativeName>
        <fullName evidence="18">L-arginine (3R)-hydroxylase KDM8</fullName>
    </alternativeName>
</protein>
<feature type="domain" description="JmjC" evidence="21">
    <location>
        <begin position="265"/>
        <end position="410"/>
    </location>
</feature>
<dbReference type="PROSITE" id="PS51184">
    <property type="entry name" value="JMJC"/>
    <property type="match status" value="1"/>
</dbReference>
<evidence type="ECO:0000256" key="9">
    <source>
        <dbReference type="ARBA" id="ARBA00023108"/>
    </source>
</evidence>
<dbReference type="GO" id="GO:0031648">
    <property type="term" value="P:protein destabilization"/>
    <property type="evidence" value="ECO:0007669"/>
    <property type="project" value="Ensembl"/>
</dbReference>
<dbReference type="GO" id="GO:0005654">
    <property type="term" value="C:nucleoplasm"/>
    <property type="evidence" value="ECO:0007669"/>
    <property type="project" value="Ensembl"/>
</dbReference>
<gene>
    <name evidence="22" type="primary">KDM8</name>
</gene>
<keyword evidence="4" id="KW-0156">Chromatin regulator</keyword>
<comment type="cofactor">
    <cofactor evidence="1">
        <name>Fe(2+)</name>
        <dbReference type="ChEBI" id="CHEBI:29033"/>
    </cofactor>
</comment>
<evidence type="ECO:0000313" key="23">
    <source>
        <dbReference type="Proteomes" id="UP000694561"/>
    </source>
</evidence>
<reference evidence="22" key="2">
    <citation type="submission" date="2025-09" db="UniProtKB">
        <authorList>
            <consortium name="Ensembl"/>
        </authorList>
    </citation>
    <scope>IDENTIFICATION</scope>
</reference>
<dbReference type="GO" id="GO:0048144">
    <property type="term" value="P:fibroblast proliferation"/>
    <property type="evidence" value="ECO:0007669"/>
    <property type="project" value="Ensembl"/>
</dbReference>
<dbReference type="GO" id="GO:0051864">
    <property type="term" value="F:histone H3K36 demethylase activity"/>
    <property type="evidence" value="ECO:0007669"/>
    <property type="project" value="Ensembl"/>
</dbReference>
<evidence type="ECO:0000256" key="18">
    <source>
        <dbReference type="ARBA" id="ARBA00082731"/>
    </source>
</evidence>
<accession>A0A8C6BF32</accession>
<keyword evidence="11" id="KW-0539">Nucleus</keyword>
<dbReference type="GeneTree" id="ENSGT00940000158074"/>
<keyword evidence="3" id="KW-0479">Metal-binding</keyword>
<dbReference type="GO" id="GO:0106157">
    <property type="term" value="F:peptidyl-arginine 3-dioxygenase activity"/>
    <property type="evidence" value="ECO:0007669"/>
    <property type="project" value="UniProtKB-EC"/>
</dbReference>
<keyword evidence="7" id="KW-0408">Iron</keyword>
<keyword evidence="12" id="KW-0131">Cell cycle</keyword>
<dbReference type="Ensembl" id="ENSMMNT00015017112.1">
    <property type="protein sequence ID" value="ENSMMNP00015015607.1"/>
    <property type="gene ID" value="ENSMMNG00015011485.1"/>
</dbReference>
<evidence type="ECO:0000259" key="21">
    <source>
        <dbReference type="PROSITE" id="PS51184"/>
    </source>
</evidence>
<dbReference type="Proteomes" id="UP000694561">
    <property type="component" value="Unplaced"/>
</dbReference>
<dbReference type="GO" id="GO:0045893">
    <property type="term" value="P:positive regulation of DNA-templated transcription"/>
    <property type="evidence" value="ECO:0007669"/>
    <property type="project" value="Ensembl"/>
</dbReference>
<evidence type="ECO:0000256" key="6">
    <source>
        <dbReference type="ARBA" id="ARBA00023002"/>
    </source>
</evidence>
<dbReference type="SUPFAM" id="SSF51197">
    <property type="entry name" value="Clavaminate synthase-like"/>
    <property type="match status" value="1"/>
</dbReference>
<dbReference type="GO" id="GO:0005829">
    <property type="term" value="C:cytosol"/>
    <property type="evidence" value="ECO:0007669"/>
    <property type="project" value="Ensembl"/>
</dbReference>
<dbReference type="GO" id="GO:0003682">
    <property type="term" value="F:chromatin binding"/>
    <property type="evidence" value="ECO:0007669"/>
    <property type="project" value="Ensembl"/>
</dbReference>
<feature type="compositionally biased region" description="Basic and acidic residues" evidence="20">
    <location>
        <begin position="162"/>
        <end position="171"/>
    </location>
</feature>
<reference evidence="22" key="1">
    <citation type="submission" date="2025-08" db="UniProtKB">
        <authorList>
            <consortium name="Ensembl"/>
        </authorList>
    </citation>
    <scope>IDENTIFICATION</scope>
</reference>
<keyword evidence="9" id="KW-0090">Biological rhythms</keyword>
<keyword evidence="8" id="KW-0805">Transcription regulation</keyword>
<dbReference type="GO" id="GO:0000086">
    <property type="term" value="P:G2/M transition of mitotic cell cycle"/>
    <property type="evidence" value="ECO:0007669"/>
    <property type="project" value="Ensembl"/>
</dbReference>
<evidence type="ECO:0000256" key="19">
    <source>
        <dbReference type="ARBA" id="ARBA00083941"/>
    </source>
</evidence>
<evidence type="ECO:0000313" key="22">
    <source>
        <dbReference type="Ensembl" id="ENSMMNP00015015607.1"/>
    </source>
</evidence>
<keyword evidence="10" id="KW-0804">Transcription</keyword>
<organism evidence="22 23">
    <name type="scientific">Monodon monoceros</name>
    <name type="common">Narwhal</name>
    <name type="synonym">Ceratodon monodon</name>
    <dbReference type="NCBI Taxonomy" id="40151"/>
    <lineage>
        <taxon>Eukaryota</taxon>
        <taxon>Metazoa</taxon>
        <taxon>Chordata</taxon>
        <taxon>Craniata</taxon>
        <taxon>Vertebrata</taxon>
        <taxon>Euteleostomi</taxon>
        <taxon>Mammalia</taxon>
        <taxon>Eutheria</taxon>
        <taxon>Laurasiatheria</taxon>
        <taxon>Artiodactyla</taxon>
        <taxon>Whippomorpha</taxon>
        <taxon>Cetacea</taxon>
        <taxon>Odontoceti</taxon>
        <taxon>Monodontidae</taxon>
        <taxon>Monodon</taxon>
    </lineage>
</organism>
<evidence type="ECO:0000256" key="1">
    <source>
        <dbReference type="ARBA" id="ARBA00001954"/>
    </source>
</evidence>
<dbReference type="PANTHER" id="PTHR12461">
    <property type="entry name" value="HYPOXIA-INDUCIBLE FACTOR 1 ALPHA INHIBITOR-RELATED"/>
    <property type="match status" value="1"/>
</dbReference>
<feature type="region of interest" description="Disordered" evidence="20">
    <location>
        <begin position="144"/>
        <end position="171"/>
    </location>
</feature>